<dbReference type="OrthoDB" id="3354731at2"/>
<dbReference type="Proteomes" id="UP000198923">
    <property type="component" value="Unassembled WGS sequence"/>
</dbReference>
<accession>A0A1G8BHH7</accession>
<name>A0A1G8BHH7_9ACTN</name>
<organism evidence="2 3">
    <name type="scientific">Sinosporangium album</name>
    <dbReference type="NCBI Taxonomy" id="504805"/>
    <lineage>
        <taxon>Bacteria</taxon>
        <taxon>Bacillati</taxon>
        <taxon>Actinomycetota</taxon>
        <taxon>Actinomycetes</taxon>
        <taxon>Streptosporangiales</taxon>
        <taxon>Streptosporangiaceae</taxon>
        <taxon>Sinosporangium</taxon>
    </lineage>
</organism>
<evidence type="ECO:0000313" key="3">
    <source>
        <dbReference type="Proteomes" id="UP000198923"/>
    </source>
</evidence>
<gene>
    <name evidence="2" type="ORF">SAMN05421505_11448</name>
</gene>
<dbReference type="AlphaFoldDB" id="A0A1G8BHH7"/>
<sequence>MATRRLTVQTDLAPQATLDGTREGVLAGGQAGAREETRPRGVYEPVVDQCREFLARDSGVHHLAHYTGGIWDFALHVLADPAVRALPGRAEGPDLRSGYRQAGRMLIFQVERVGDYLADLRSGTLVRTVVESGDCVAVYVSLRPQVALVGITLDPARVWEADRGMAELIAGIRERVRLPDEDLGGFRRNAVPAAHAMSADLLTVYGDAGVDPVIRRAARITAAEVGPLDLHYLAYYDDFSLKFSVDCLTHPDLADYFTDISPEARRAKYGEVGDRAGVLAGDFGHAVRLVSRSRPRRLVLDVQQGAVFVRWLDTGRHLVGVTLDQSMVAAAERRLDMLRPRFEELFPLPAGGVVPPGALTL</sequence>
<dbReference type="STRING" id="504805.SAMN05421505_11448"/>
<protein>
    <submittedName>
        <fullName evidence="2">Uncharacterized protein</fullName>
    </submittedName>
</protein>
<proteinExistence type="predicted"/>
<feature type="region of interest" description="Disordered" evidence="1">
    <location>
        <begin position="1"/>
        <end position="39"/>
    </location>
</feature>
<evidence type="ECO:0000256" key="1">
    <source>
        <dbReference type="SAM" id="MobiDB-lite"/>
    </source>
</evidence>
<reference evidence="2 3" key="1">
    <citation type="submission" date="2016-10" db="EMBL/GenBank/DDBJ databases">
        <authorList>
            <person name="de Groot N.N."/>
        </authorList>
    </citation>
    <scope>NUCLEOTIDE SEQUENCE [LARGE SCALE GENOMIC DNA]</scope>
    <source>
        <strain evidence="2 3">CPCC 201354</strain>
    </source>
</reference>
<keyword evidence="3" id="KW-1185">Reference proteome</keyword>
<dbReference type="RefSeq" id="WP_093171366.1">
    <property type="nucleotide sequence ID" value="NZ_FNCN01000014.1"/>
</dbReference>
<dbReference type="EMBL" id="FNCN01000014">
    <property type="protein sequence ID" value="SDH32702.1"/>
    <property type="molecule type" value="Genomic_DNA"/>
</dbReference>
<evidence type="ECO:0000313" key="2">
    <source>
        <dbReference type="EMBL" id="SDH32702.1"/>
    </source>
</evidence>
<feature type="compositionally biased region" description="Polar residues" evidence="1">
    <location>
        <begin position="1"/>
        <end position="12"/>
    </location>
</feature>